<proteinExistence type="predicted"/>
<evidence type="ECO:0000313" key="2">
    <source>
        <dbReference type="EMBL" id="BAB67744.1"/>
    </source>
</evidence>
<feature type="transmembrane region" description="Helical" evidence="1">
    <location>
        <begin position="51"/>
        <end position="72"/>
    </location>
</feature>
<keyword evidence="1" id="KW-0472">Membrane</keyword>
<feature type="transmembrane region" description="Helical" evidence="1">
    <location>
        <begin position="9"/>
        <end position="31"/>
    </location>
</feature>
<organism evidence="2 3">
    <name type="scientific">Sulfurisphaera tokodaii (strain DSM 16993 / JCM 10545 / NBRC 100140 / 7)</name>
    <name type="common">Sulfolobus tokodaii</name>
    <dbReference type="NCBI Taxonomy" id="273063"/>
    <lineage>
        <taxon>Archaea</taxon>
        <taxon>Thermoproteota</taxon>
        <taxon>Thermoprotei</taxon>
        <taxon>Sulfolobales</taxon>
        <taxon>Sulfolobaceae</taxon>
        <taxon>Sulfurisphaera</taxon>
    </lineage>
</organism>
<name>Q96X84_SULTO</name>
<dbReference type="EMBL" id="BA000023">
    <property type="protein sequence ID" value="BAB67744.1"/>
    <property type="molecule type" value="Genomic_DNA"/>
</dbReference>
<evidence type="ECO:0000256" key="1">
    <source>
        <dbReference type="SAM" id="Phobius"/>
    </source>
</evidence>
<reference evidence="3" key="1">
    <citation type="journal article" date="2001" name="DNA Res.">
        <title>Complete genome sequence of an aerobic thermoacidophilic Crenarchaeon, Sulfolobus tokodaii strain7.</title>
        <authorList>
            <person name="Kawarabayasi Y."/>
            <person name="Hino Y."/>
            <person name="Horikawa H."/>
            <person name="Jin-no K."/>
            <person name="Takahashi M."/>
            <person name="Sekine M."/>
            <person name="Baba S."/>
            <person name="Ankai A."/>
            <person name="Kosugi H."/>
            <person name="Hosoyama A."/>
            <person name="Fukui S."/>
            <person name="Nagai Y."/>
            <person name="Nishijima K."/>
            <person name="Otsuka R."/>
            <person name="Nakazawa H."/>
            <person name="Takamiya M."/>
            <person name="Kato Y."/>
            <person name="Yoshizawa T."/>
            <person name="Tanaka T."/>
            <person name="Kudoh Y."/>
            <person name="Yamazaki J."/>
            <person name="Kushida N."/>
            <person name="Oguchi A."/>
            <person name="Aoki K."/>
            <person name="Masuda S."/>
            <person name="Yanagii M."/>
            <person name="Nishimura M."/>
            <person name="Yamagishi A."/>
            <person name="Oshima T."/>
            <person name="Kikuchi H."/>
        </authorList>
    </citation>
    <scope>NUCLEOTIDE SEQUENCE [LARGE SCALE GENOMIC DNA]</scope>
    <source>
        <strain evidence="3">DSM 16993 / JCM 10545 / NBRC 100140 / 7</strain>
    </source>
</reference>
<dbReference type="KEGG" id="sto:STK_26270"/>
<accession>Q96X84</accession>
<dbReference type="AlphaFoldDB" id="Q96X84"/>
<gene>
    <name evidence="2" type="primary">ST2627</name>
    <name evidence="2" type="ordered locus">STK_26270</name>
</gene>
<keyword evidence="1" id="KW-0812">Transmembrane</keyword>
<evidence type="ECO:0000313" key="3">
    <source>
        <dbReference type="Proteomes" id="UP000001015"/>
    </source>
</evidence>
<dbReference type="eggNOG" id="arCOG07282">
    <property type="taxonomic scope" value="Archaea"/>
</dbReference>
<sequence>MMSRLLKVLWALFIAGNIYDVIITWIGWKYFQVFEFGNWYYFISGSVTSYNIYYFLALIGVKIYLFVGMYWFLKLFDKFNVSKFKWLGLVPITLVTLGANYYDTVQLLHAL</sequence>
<keyword evidence="1" id="KW-1133">Transmembrane helix</keyword>
<dbReference type="Proteomes" id="UP000001015">
    <property type="component" value="Chromosome"/>
</dbReference>
<evidence type="ECO:0008006" key="4">
    <source>
        <dbReference type="Google" id="ProtNLM"/>
    </source>
</evidence>
<protein>
    <recommendedName>
        <fullName evidence="4">DUF5658 domain-containing protein</fullName>
    </recommendedName>
</protein>
<feature type="transmembrane region" description="Helical" evidence="1">
    <location>
        <begin position="84"/>
        <end position="102"/>
    </location>
</feature>
<keyword evidence="3" id="KW-1185">Reference proteome</keyword>